<feature type="domain" description="Rhodanese" evidence="2">
    <location>
        <begin position="383"/>
        <end position="472"/>
    </location>
</feature>
<dbReference type="InterPro" id="IPR051682">
    <property type="entry name" value="Mito_Persulfide_Diox"/>
</dbReference>
<dbReference type="InterPro" id="IPR036866">
    <property type="entry name" value="RibonucZ/Hydroxyglut_hydro"/>
</dbReference>
<dbReference type="InterPro" id="IPR044528">
    <property type="entry name" value="POD-like_MBL-fold"/>
</dbReference>
<dbReference type="SMART" id="SM00450">
    <property type="entry name" value="RHOD"/>
    <property type="match status" value="2"/>
</dbReference>
<dbReference type="PANTHER" id="PTHR43084">
    <property type="entry name" value="PERSULFIDE DIOXYGENASE ETHE1"/>
    <property type="match status" value="1"/>
</dbReference>
<dbReference type="PROSITE" id="PS50206">
    <property type="entry name" value="RHODANESE_3"/>
    <property type="match status" value="2"/>
</dbReference>
<dbReference type="SUPFAM" id="SSF52821">
    <property type="entry name" value="Rhodanese/Cell cycle control phosphatase"/>
    <property type="match status" value="2"/>
</dbReference>
<sequence>MGADPVEAGAWQRSGDLVFRQYYLGCLSQASYLIGDRTTGRAVVVDPQRDVALYLADAEAEGLRIERVLETHVHADFLSGHLELATATRSPISYGDAAQVEFPMEPLADGQILSLGSVSLEVLHTPGHTPESICLVVRDQPGAAPWGVLTGDTLFIGDVGRPDLLGGAGWSAEELGRALYRSTRRRLLTLPDGTRVFPAHGAGSACGKNLSTETSSTIGEQRRTNYALAPMDENAFVAAVTEGQSVAPMYFAHASQRNRESRPVLDETSRVPALPLPQVDELVRGGAVLLDTRDPQDFAAAHLPGSVNVGLGGRFAEMAGQVVPADADLVLVGDPGTAVEARNRLARIGFDRVRGELDGGVSAAPPERLRSAGRVTATELAALPDGTQVVDVRGPGEVAGSGLVPGAVPIPLPTLVSRLGELDPAASTVVYCAGGYRSSIAASTLRAHGFTTVDDLLGGFGAWADGTRPVTAPATT</sequence>
<gene>
    <name evidence="3" type="ORF">WJX68_07875</name>
</gene>
<evidence type="ECO:0000259" key="2">
    <source>
        <dbReference type="PROSITE" id="PS50206"/>
    </source>
</evidence>
<dbReference type="EMBL" id="JBBJUP010000005">
    <property type="protein sequence ID" value="MEJ8278845.1"/>
    <property type="molecule type" value="Genomic_DNA"/>
</dbReference>
<dbReference type="Pfam" id="PF00753">
    <property type="entry name" value="Lactamase_B"/>
    <property type="match status" value="1"/>
</dbReference>
<dbReference type="Gene3D" id="3.60.15.10">
    <property type="entry name" value="Ribonuclease Z/Hydroxyacylglutathione hydrolase-like"/>
    <property type="match status" value="1"/>
</dbReference>
<feature type="domain" description="Rhodanese" evidence="2">
    <location>
        <begin position="283"/>
        <end position="370"/>
    </location>
</feature>
<reference evidence="3 4" key="1">
    <citation type="submission" date="2024-03" db="EMBL/GenBank/DDBJ databases">
        <title>Draft genome sequence of Pseudonocardia sp. DW16-2.</title>
        <authorList>
            <person name="Duangmal K."/>
        </authorList>
    </citation>
    <scope>NUCLEOTIDE SEQUENCE [LARGE SCALE GENOMIC DNA]</scope>
    <source>
        <strain evidence="3 4">DW16-2</strain>
    </source>
</reference>
<dbReference type="PANTHER" id="PTHR43084:SF1">
    <property type="entry name" value="PERSULFIDE DIOXYGENASE ETHE1, MITOCHONDRIAL"/>
    <property type="match status" value="1"/>
</dbReference>
<evidence type="ECO:0000256" key="1">
    <source>
        <dbReference type="ARBA" id="ARBA00022723"/>
    </source>
</evidence>
<dbReference type="Proteomes" id="UP001364211">
    <property type="component" value="Unassembled WGS sequence"/>
</dbReference>
<proteinExistence type="predicted"/>
<organism evidence="3 4">
    <name type="scientific">Pseudonocardia spirodelae</name>
    <dbReference type="NCBI Taxonomy" id="3133431"/>
    <lineage>
        <taxon>Bacteria</taxon>
        <taxon>Bacillati</taxon>
        <taxon>Actinomycetota</taxon>
        <taxon>Actinomycetes</taxon>
        <taxon>Pseudonocardiales</taxon>
        <taxon>Pseudonocardiaceae</taxon>
        <taxon>Pseudonocardia</taxon>
    </lineage>
</organism>
<dbReference type="Gene3D" id="3.40.250.10">
    <property type="entry name" value="Rhodanese-like domain"/>
    <property type="match status" value="2"/>
</dbReference>
<dbReference type="SMART" id="SM00849">
    <property type="entry name" value="Lactamase_B"/>
    <property type="match status" value="1"/>
</dbReference>
<dbReference type="SUPFAM" id="SSF56281">
    <property type="entry name" value="Metallo-hydrolase/oxidoreductase"/>
    <property type="match status" value="1"/>
</dbReference>
<dbReference type="Pfam" id="PF00581">
    <property type="entry name" value="Rhodanese"/>
    <property type="match status" value="2"/>
</dbReference>
<evidence type="ECO:0000313" key="4">
    <source>
        <dbReference type="Proteomes" id="UP001364211"/>
    </source>
</evidence>
<dbReference type="RefSeq" id="WP_340287520.1">
    <property type="nucleotide sequence ID" value="NZ_JBBJUP010000005.1"/>
</dbReference>
<keyword evidence="4" id="KW-1185">Reference proteome</keyword>
<dbReference type="InterPro" id="IPR001279">
    <property type="entry name" value="Metallo-B-lactamas"/>
</dbReference>
<dbReference type="InterPro" id="IPR001763">
    <property type="entry name" value="Rhodanese-like_dom"/>
</dbReference>
<protein>
    <submittedName>
        <fullName evidence="3">MBL fold metallo-hydrolase</fullName>
    </submittedName>
</protein>
<dbReference type="InterPro" id="IPR036873">
    <property type="entry name" value="Rhodanese-like_dom_sf"/>
</dbReference>
<comment type="caution">
    <text evidence="3">The sequence shown here is derived from an EMBL/GenBank/DDBJ whole genome shotgun (WGS) entry which is preliminary data.</text>
</comment>
<name>A0ABU8T4H8_9PSEU</name>
<dbReference type="CDD" id="cd00158">
    <property type="entry name" value="RHOD"/>
    <property type="match status" value="2"/>
</dbReference>
<keyword evidence="1" id="KW-0479">Metal-binding</keyword>
<evidence type="ECO:0000313" key="3">
    <source>
        <dbReference type="EMBL" id="MEJ8278845.1"/>
    </source>
</evidence>
<accession>A0ABU8T4H8</accession>
<dbReference type="CDD" id="cd07724">
    <property type="entry name" value="POD-like_MBL-fold"/>
    <property type="match status" value="1"/>
</dbReference>